<dbReference type="EMBL" id="JASNUO010000003">
    <property type="protein sequence ID" value="MDK4247212.1"/>
    <property type="molecule type" value="Genomic_DNA"/>
</dbReference>
<evidence type="ECO:0000313" key="5">
    <source>
        <dbReference type="Proteomes" id="UP001239414"/>
    </source>
</evidence>
<evidence type="ECO:0000313" key="4">
    <source>
        <dbReference type="EMBL" id="MDK4247212.1"/>
    </source>
</evidence>
<sequence length="326" mass="34692">MKLNKRVLASVALSVSLVGAAVTPAAWAAERHLNCAQNFQDGIDADINLVVAKHLRRNCNLSVDQISTLNVEDMKQVARELKKDDAPLYSEEELKSLSPLYVVKLAKDIDTPAGDNSNGPADGEQQSGPPLLVNEVKAGDRVVTGSVYLLPGQQKVIQVYLPGRIGLAKSLKLEQKSGEEGNPSKGEVVTFSFDVPEYIQLKDGDEIEVIPFYNSLGEGTSNDVAIKIIVKPNESGNDQDPGGGVDDNVPKPPVPDDNQNLPKLPAPGDGAGEDGSNLGNIFGVIAGLAGLAALVASVAKIFNHGLGMLRILQPLRDFLAQFNIKF</sequence>
<feature type="region of interest" description="Disordered" evidence="1">
    <location>
        <begin position="233"/>
        <end position="272"/>
    </location>
</feature>
<dbReference type="RefSeq" id="WP_278722820.1">
    <property type="nucleotide sequence ID" value="NZ_JASNUO010000003.1"/>
</dbReference>
<evidence type="ECO:0000256" key="2">
    <source>
        <dbReference type="SAM" id="Phobius"/>
    </source>
</evidence>
<protein>
    <submittedName>
        <fullName evidence="4">Intracellular motility protein A</fullName>
    </submittedName>
</protein>
<feature type="compositionally biased region" description="Polar residues" evidence="1">
    <location>
        <begin position="114"/>
        <end position="128"/>
    </location>
</feature>
<comment type="caution">
    <text evidence="4">The sequence shown here is derived from an EMBL/GenBank/DDBJ whole genome shotgun (WGS) entry which is preliminary data.</text>
</comment>
<dbReference type="Proteomes" id="UP001239414">
    <property type="component" value="Unassembled WGS sequence"/>
</dbReference>
<feature type="chain" id="PRO_5046981204" evidence="3">
    <location>
        <begin position="29"/>
        <end position="326"/>
    </location>
</feature>
<keyword evidence="2" id="KW-0812">Transmembrane</keyword>
<keyword evidence="2" id="KW-1133">Transmembrane helix</keyword>
<feature type="transmembrane region" description="Helical" evidence="2">
    <location>
        <begin position="281"/>
        <end position="302"/>
    </location>
</feature>
<keyword evidence="5" id="KW-1185">Reference proteome</keyword>
<accession>A0ABT7FP64</accession>
<feature type="region of interest" description="Disordered" evidence="1">
    <location>
        <begin position="111"/>
        <end position="130"/>
    </location>
</feature>
<keyword evidence="2" id="KW-0472">Membrane</keyword>
<evidence type="ECO:0000256" key="1">
    <source>
        <dbReference type="SAM" id="MobiDB-lite"/>
    </source>
</evidence>
<reference evidence="4 5" key="1">
    <citation type="submission" date="2023-05" db="EMBL/GenBank/DDBJ databases">
        <title>Metabolic capabilities are highly conserved among human nasal-associated Corynebacterium species in pangenomic analyses.</title>
        <authorList>
            <person name="Tran T.H."/>
            <person name="Roberts A.Q."/>
            <person name="Escapa I.F."/>
            <person name="Gao W."/>
            <person name="Conlan S."/>
            <person name="Kong H."/>
            <person name="Segre J.A."/>
            <person name="Kelly M.S."/>
            <person name="Lemon K.P."/>
        </authorList>
    </citation>
    <scope>NUCLEOTIDE SEQUENCE [LARGE SCALE GENOMIC DNA]</scope>
    <source>
        <strain evidence="4 5">KPL3802</strain>
    </source>
</reference>
<keyword evidence="3" id="KW-0732">Signal</keyword>
<proteinExistence type="predicted"/>
<organism evidence="4 5">
    <name type="scientific">Corynebacterium accolens</name>
    <dbReference type="NCBI Taxonomy" id="38284"/>
    <lineage>
        <taxon>Bacteria</taxon>
        <taxon>Bacillati</taxon>
        <taxon>Actinomycetota</taxon>
        <taxon>Actinomycetes</taxon>
        <taxon>Mycobacteriales</taxon>
        <taxon>Corynebacteriaceae</taxon>
        <taxon>Corynebacterium</taxon>
    </lineage>
</organism>
<name>A0ABT7FP64_9CORY</name>
<feature type="signal peptide" evidence="3">
    <location>
        <begin position="1"/>
        <end position="28"/>
    </location>
</feature>
<evidence type="ECO:0000256" key="3">
    <source>
        <dbReference type="SAM" id="SignalP"/>
    </source>
</evidence>
<gene>
    <name evidence="4" type="ORF">QPX34_04105</name>
</gene>